<protein>
    <submittedName>
        <fullName evidence="2">MGST1 isoform 11</fullName>
    </submittedName>
</protein>
<keyword evidence="1" id="KW-1133">Transmembrane helix</keyword>
<sequence>MVDLTQVMDDEVFMAFASYATIILSKMMLMSTATAFYRLRRKSPSE</sequence>
<feature type="transmembrane region" description="Helical" evidence="1">
    <location>
        <begin position="12"/>
        <end position="37"/>
    </location>
</feature>
<dbReference type="InterPro" id="IPR023352">
    <property type="entry name" value="MAPEG-like_dom_sf"/>
</dbReference>
<name>A0A2J8T1K9_PONAB</name>
<dbReference type="EMBL" id="NDHI03003530">
    <property type="protein sequence ID" value="PNJ26912.1"/>
    <property type="molecule type" value="Genomic_DNA"/>
</dbReference>
<organism evidence="2">
    <name type="scientific">Pongo abelii</name>
    <name type="common">Sumatran orangutan</name>
    <name type="synonym">Pongo pygmaeus abelii</name>
    <dbReference type="NCBI Taxonomy" id="9601"/>
    <lineage>
        <taxon>Eukaryota</taxon>
        <taxon>Metazoa</taxon>
        <taxon>Chordata</taxon>
        <taxon>Craniata</taxon>
        <taxon>Vertebrata</taxon>
        <taxon>Euteleostomi</taxon>
        <taxon>Mammalia</taxon>
        <taxon>Eutheria</taxon>
        <taxon>Euarchontoglires</taxon>
        <taxon>Primates</taxon>
        <taxon>Haplorrhini</taxon>
        <taxon>Catarrhini</taxon>
        <taxon>Hominidae</taxon>
        <taxon>Pongo</taxon>
    </lineage>
</organism>
<dbReference type="AlphaFoldDB" id="A0A2J8T1K9"/>
<reference evidence="2" key="1">
    <citation type="submission" date="2017-12" db="EMBL/GenBank/DDBJ databases">
        <title>High-resolution comparative analysis of great ape genomes.</title>
        <authorList>
            <person name="Pollen A."/>
            <person name="Hastie A."/>
            <person name="Hormozdiari F."/>
            <person name="Dougherty M."/>
            <person name="Liu R."/>
            <person name="Chaisson M."/>
            <person name="Hoppe E."/>
            <person name="Hill C."/>
            <person name="Pang A."/>
            <person name="Hillier L."/>
            <person name="Baker C."/>
            <person name="Armstrong J."/>
            <person name="Shendure J."/>
            <person name="Paten B."/>
            <person name="Wilson R."/>
            <person name="Chao H."/>
            <person name="Schneider V."/>
            <person name="Ventura M."/>
            <person name="Kronenberg Z."/>
            <person name="Murali S."/>
            <person name="Gordon D."/>
            <person name="Cantsilieris S."/>
            <person name="Munson K."/>
            <person name="Nelson B."/>
            <person name="Raja A."/>
            <person name="Underwood J."/>
            <person name="Diekhans M."/>
            <person name="Fiddes I."/>
            <person name="Haussler D."/>
            <person name="Eichler E."/>
        </authorList>
    </citation>
    <scope>NUCLEOTIDE SEQUENCE [LARGE SCALE GENOMIC DNA]</scope>
    <source>
        <strain evidence="2">Susie</strain>
    </source>
</reference>
<comment type="caution">
    <text evidence="2">The sequence shown here is derived from an EMBL/GenBank/DDBJ whole genome shotgun (WGS) entry which is preliminary data.</text>
</comment>
<evidence type="ECO:0000313" key="2">
    <source>
        <dbReference type="EMBL" id="PNJ26912.1"/>
    </source>
</evidence>
<gene>
    <name evidence="2" type="ORF">CR201_G0038611</name>
</gene>
<proteinExistence type="predicted"/>
<keyword evidence="1" id="KW-0472">Membrane</keyword>
<evidence type="ECO:0000256" key="1">
    <source>
        <dbReference type="SAM" id="Phobius"/>
    </source>
</evidence>
<accession>A0A2J8T1K9</accession>
<dbReference type="Gene3D" id="1.20.120.550">
    <property type="entry name" value="Membrane associated eicosanoid/glutathione metabolism-like domain"/>
    <property type="match status" value="1"/>
</dbReference>
<keyword evidence="1" id="KW-0812">Transmembrane</keyword>